<keyword evidence="4" id="KW-1185">Reference proteome</keyword>
<feature type="compositionally biased region" description="Gly residues" evidence="1">
    <location>
        <begin position="163"/>
        <end position="176"/>
    </location>
</feature>
<dbReference type="EMBL" id="KZ678625">
    <property type="protein sequence ID" value="PSR78029.1"/>
    <property type="molecule type" value="Genomic_DNA"/>
</dbReference>
<feature type="transmembrane region" description="Helical" evidence="2">
    <location>
        <begin position="7"/>
        <end position="26"/>
    </location>
</feature>
<reference evidence="3 4" key="1">
    <citation type="journal article" date="2018" name="Mycol. Prog.">
        <title>Coniella lustricola, a new species from submerged detritus.</title>
        <authorList>
            <person name="Raudabaugh D.B."/>
            <person name="Iturriaga T."/>
            <person name="Carver A."/>
            <person name="Mondo S."/>
            <person name="Pangilinan J."/>
            <person name="Lipzen A."/>
            <person name="He G."/>
            <person name="Amirebrahimi M."/>
            <person name="Grigoriev I.V."/>
            <person name="Miller A.N."/>
        </authorList>
    </citation>
    <scope>NUCLEOTIDE SEQUENCE [LARGE SCALE GENOMIC DNA]</scope>
    <source>
        <strain evidence="3 4">B22-T-1</strain>
    </source>
</reference>
<evidence type="ECO:0000313" key="4">
    <source>
        <dbReference type="Proteomes" id="UP000241462"/>
    </source>
</evidence>
<dbReference type="Proteomes" id="UP000241462">
    <property type="component" value="Unassembled WGS sequence"/>
</dbReference>
<keyword evidence="2" id="KW-0812">Transmembrane</keyword>
<accession>A0A2T2ZVX1</accession>
<keyword evidence="2" id="KW-1133">Transmembrane helix</keyword>
<organism evidence="3 4">
    <name type="scientific">Coniella lustricola</name>
    <dbReference type="NCBI Taxonomy" id="2025994"/>
    <lineage>
        <taxon>Eukaryota</taxon>
        <taxon>Fungi</taxon>
        <taxon>Dikarya</taxon>
        <taxon>Ascomycota</taxon>
        <taxon>Pezizomycotina</taxon>
        <taxon>Sordariomycetes</taxon>
        <taxon>Sordariomycetidae</taxon>
        <taxon>Diaporthales</taxon>
        <taxon>Schizoparmaceae</taxon>
        <taxon>Coniella</taxon>
    </lineage>
</organism>
<dbReference type="AlphaFoldDB" id="A0A2T2ZVX1"/>
<evidence type="ECO:0000256" key="1">
    <source>
        <dbReference type="SAM" id="MobiDB-lite"/>
    </source>
</evidence>
<evidence type="ECO:0000256" key="2">
    <source>
        <dbReference type="SAM" id="Phobius"/>
    </source>
</evidence>
<feature type="compositionally biased region" description="Polar residues" evidence="1">
    <location>
        <begin position="207"/>
        <end position="234"/>
    </location>
</feature>
<name>A0A2T2ZVX1_9PEZI</name>
<dbReference type="OrthoDB" id="4492972at2759"/>
<sequence>MALLNPAYGLIVPFLFVVTIPLAILAGITTTLAFTVLMFRVAVVYLDIAVNMVPQYITGHRIFPFPRAYATSVVIARQSSAVSNNNINNNNSNNTTTITKRADSVMIIPSIGMDRDFEGVGGWRLNGKDADDDDAWTQLNSRLELPLDTSRRQHHRSPSGGATTPGGGGGNSGTGGDYLMMKSPHAPRSKDASPDNTPGKRGRGERTGSSAVGTTMSPNSSRHRTPTASNVLGLSSSASSAAAVPPPLTARDRSDGSYFPLLSPKVARRAGSGGT</sequence>
<feature type="region of interest" description="Disordered" evidence="1">
    <location>
        <begin position="143"/>
        <end position="275"/>
    </location>
</feature>
<evidence type="ECO:0000313" key="3">
    <source>
        <dbReference type="EMBL" id="PSR78029.1"/>
    </source>
</evidence>
<protein>
    <submittedName>
        <fullName evidence="3">Uncharacterized protein</fullName>
    </submittedName>
</protein>
<dbReference type="InParanoid" id="A0A2T2ZVX1"/>
<keyword evidence="2" id="KW-0472">Membrane</keyword>
<proteinExistence type="predicted"/>
<gene>
    <name evidence="3" type="ORF">BD289DRAFT_417125</name>
</gene>